<dbReference type="AlphaFoldDB" id="A0A1G6MCW1"/>
<dbReference type="Pfam" id="PF13472">
    <property type="entry name" value="Lipase_GDSL_2"/>
    <property type="match status" value="1"/>
</dbReference>
<dbReference type="CDD" id="cd04502">
    <property type="entry name" value="SGNH_hydrolase_like_7"/>
    <property type="match status" value="1"/>
</dbReference>
<dbReference type="Gene3D" id="3.40.50.1110">
    <property type="entry name" value="SGNH hydrolase"/>
    <property type="match status" value="1"/>
</dbReference>
<name>A0A1G6MCW1_9BURK</name>
<dbReference type="InterPro" id="IPR051532">
    <property type="entry name" value="Ester_Hydrolysis_Enzymes"/>
</dbReference>
<evidence type="ECO:0000259" key="2">
    <source>
        <dbReference type="Pfam" id="PF13472"/>
    </source>
</evidence>
<dbReference type="InterPro" id="IPR036514">
    <property type="entry name" value="SGNH_hydro_sf"/>
</dbReference>
<evidence type="ECO:0000313" key="4">
    <source>
        <dbReference type="Proteomes" id="UP000198781"/>
    </source>
</evidence>
<reference evidence="3 4" key="1">
    <citation type="submission" date="2016-10" db="EMBL/GenBank/DDBJ databases">
        <authorList>
            <person name="de Groot N.N."/>
        </authorList>
    </citation>
    <scope>NUCLEOTIDE SEQUENCE [LARGE SCALE GENOMIC DNA]</scope>
    <source>
        <strain evidence="3 4">DSM 16619</strain>
    </source>
</reference>
<sequence>MHSLRALSTRSLFTLVLASAGFAAQAAPAATAAGLKLPPADPSAPSVLAAAPSPYARWQSSMEAFAAADKQRQPQAGGVLFVGSSTIRFWTDVAEDFRQLPVVINRGFGGSTMADCNHFVKNLVLQYRPRHVMVYAGDNDLAEGRTPEQILESFRSFVQTVRAELPDTRISYISIKPSPSRVSLMPQMRQANALLSQYVRTVPNSDYIDVFSAMLDTSGTPRAELFGPDRLHMNDAGYDLWRTVIGAFVTPAPSSAPTLEAGVSSPATTATAATAATGKGVGSAALVRVSAER</sequence>
<dbReference type="STRING" id="187868.SAMN05192589_102370"/>
<protein>
    <submittedName>
        <fullName evidence="3">Lysophospholipase L1</fullName>
    </submittedName>
</protein>
<accession>A0A1G6MCW1</accession>
<keyword evidence="4" id="KW-1185">Reference proteome</keyword>
<feature type="signal peptide" evidence="1">
    <location>
        <begin position="1"/>
        <end position="26"/>
    </location>
</feature>
<keyword evidence="1" id="KW-0732">Signal</keyword>
<dbReference type="RefSeq" id="WP_092740725.1">
    <property type="nucleotide sequence ID" value="NZ_FMZC01000002.1"/>
</dbReference>
<dbReference type="InterPro" id="IPR013830">
    <property type="entry name" value="SGNH_hydro"/>
</dbReference>
<dbReference type="PANTHER" id="PTHR30383">
    <property type="entry name" value="THIOESTERASE 1/PROTEASE 1/LYSOPHOSPHOLIPASE L1"/>
    <property type="match status" value="1"/>
</dbReference>
<dbReference type="GO" id="GO:0004622">
    <property type="term" value="F:phosphatidylcholine lysophospholipase activity"/>
    <property type="evidence" value="ECO:0007669"/>
    <property type="project" value="TreeGrafter"/>
</dbReference>
<feature type="domain" description="SGNH hydrolase-type esterase" evidence="2">
    <location>
        <begin position="92"/>
        <end position="240"/>
    </location>
</feature>
<dbReference type="Proteomes" id="UP000198781">
    <property type="component" value="Unassembled WGS sequence"/>
</dbReference>
<evidence type="ECO:0000313" key="3">
    <source>
        <dbReference type="EMBL" id="SDC52816.1"/>
    </source>
</evidence>
<dbReference type="SUPFAM" id="SSF52266">
    <property type="entry name" value="SGNH hydrolase"/>
    <property type="match status" value="1"/>
</dbReference>
<evidence type="ECO:0000256" key="1">
    <source>
        <dbReference type="SAM" id="SignalP"/>
    </source>
</evidence>
<dbReference type="OrthoDB" id="9790057at2"/>
<proteinExistence type="predicted"/>
<dbReference type="PANTHER" id="PTHR30383:SF5">
    <property type="entry name" value="SGNH HYDROLASE-TYPE ESTERASE DOMAIN-CONTAINING PROTEIN"/>
    <property type="match status" value="1"/>
</dbReference>
<feature type="chain" id="PRO_5011763712" evidence="1">
    <location>
        <begin position="27"/>
        <end position="293"/>
    </location>
</feature>
<organism evidence="3 4">
    <name type="scientific">Paracidovorax valerianellae</name>
    <dbReference type="NCBI Taxonomy" id="187868"/>
    <lineage>
        <taxon>Bacteria</taxon>
        <taxon>Pseudomonadati</taxon>
        <taxon>Pseudomonadota</taxon>
        <taxon>Betaproteobacteria</taxon>
        <taxon>Burkholderiales</taxon>
        <taxon>Comamonadaceae</taxon>
        <taxon>Paracidovorax</taxon>
    </lineage>
</organism>
<dbReference type="EMBL" id="FMZC01000002">
    <property type="protein sequence ID" value="SDC52816.1"/>
    <property type="molecule type" value="Genomic_DNA"/>
</dbReference>
<gene>
    <name evidence="3" type="ORF">SAMN05192589_102370</name>
</gene>